<dbReference type="EMBL" id="NNAY01000604">
    <property type="protein sequence ID" value="OXU27435.1"/>
    <property type="molecule type" value="Genomic_DNA"/>
</dbReference>
<gene>
    <name evidence="1" type="ORF">TSAR_004932</name>
</gene>
<organism evidence="1 2">
    <name type="scientific">Trichomalopsis sarcophagae</name>
    <dbReference type="NCBI Taxonomy" id="543379"/>
    <lineage>
        <taxon>Eukaryota</taxon>
        <taxon>Metazoa</taxon>
        <taxon>Ecdysozoa</taxon>
        <taxon>Arthropoda</taxon>
        <taxon>Hexapoda</taxon>
        <taxon>Insecta</taxon>
        <taxon>Pterygota</taxon>
        <taxon>Neoptera</taxon>
        <taxon>Endopterygota</taxon>
        <taxon>Hymenoptera</taxon>
        <taxon>Apocrita</taxon>
        <taxon>Proctotrupomorpha</taxon>
        <taxon>Chalcidoidea</taxon>
        <taxon>Pteromalidae</taxon>
        <taxon>Pteromalinae</taxon>
        <taxon>Trichomalopsis</taxon>
    </lineage>
</organism>
<protein>
    <submittedName>
        <fullName evidence="1">Uncharacterized protein</fullName>
    </submittedName>
</protein>
<evidence type="ECO:0000313" key="2">
    <source>
        <dbReference type="Proteomes" id="UP000215335"/>
    </source>
</evidence>
<accession>A0A232F9U1</accession>
<name>A0A232F9U1_9HYME</name>
<proteinExistence type="predicted"/>
<comment type="caution">
    <text evidence="1">The sequence shown here is derived from an EMBL/GenBank/DDBJ whole genome shotgun (WGS) entry which is preliminary data.</text>
</comment>
<sequence length="60" mass="7126">MDYLFTKDVKSITETNHLWQFHDHFGLGCKEDDDIVDDLVLKFSIDAKKRKIVNLCLAWR</sequence>
<dbReference type="AlphaFoldDB" id="A0A232F9U1"/>
<evidence type="ECO:0000313" key="1">
    <source>
        <dbReference type="EMBL" id="OXU27435.1"/>
    </source>
</evidence>
<dbReference type="Proteomes" id="UP000215335">
    <property type="component" value="Unassembled WGS sequence"/>
</dbReference>
<reference evidence="1 2" key="1">
    <citation type="journal article" date="2017" name="Curr. Biol.">
        <title>The Evolution of Venom by Co-option of Single-Copy Genes.</title>
        <authorList>
            <person name="Martinson E.O."/>
            <person name="Mrinalini"/>
            <person name="Kelkar Y.D."/>
            <person name="Chang C.H."/>
            <person name="Werren J.H."/>
        </authorList>
    </citation>
    <scope>NUCLEOTIDE SEQUENCE [LARGE SCALE GENOMIC DNA]</scope>
    <source>
        <strain evidence="1 2">Alberta</strain>
        <tissue evidence="1">Whole body</tissue>
    </source>
</reference>
<keyword evidence="2" id="KW-1185">Reference proteome</keyword>